<dbReference type="HOGENOM" id="CLU_031397_0_0_0"/>
<evidence type="ECO:0000313" key="17">
    <source>
        <dbReference type="Proteomes" id="UP000005868"/>
    </source>
</evidence>
<dbReference type="GO" id="GO:0005737">
    <property type="term" value="C:cytoplasm"/>
    <property type="evidence" value="ECO:0007669"/>
    <property type="project" value="UniProtKB-SubCell"/>
</dbReference>
<evidence type="ECO:0000256" key="3">
    <source>
        <dbReference type="ARBA" id="ARBA00012584"/>
    </source>
</evidence>
<dbReference type="GO" id="GO:0003725">
    <property type="term" value="F:double-stranded RNA binding"/>
    <property type="evidence" value="ECO:0007669"/>
    <property type="project" value="UniProtKB-UniRule"/>
</dbReference>
<dbReference type="GO" id="GO:0008033">
    <property type="term" value="P:tRNA processing"/>
    <property type="evidence" value="ECO:0007669"/>
    <property type="project" value="UniProtKB-KW"/>
</dbReference>
<dbReference type="GO" id="GO:0005524">
    <property type="term" value="F:ATP binding"/>
    <property type="evidence" value="ECO:0007669"/>
    <property type="project" value="UniProtKB-UniRule"/>
</dbReference>
<gene>
    <name evidence="16" type="ordered locus">Tlie_0637</name>
</gene>
<organism evidence="16 17">
    <name type="scientific">Thermovirga lienii (strain ATCC BAA-1197 / DSM 17291 / Cas60314)</name>
    <dbReference type="NCBI Taxonomy" id="580340"/>
    <lineage>
        <taxon>Bacteria</taxon>
        <taxon>Thermotogati</taxon>
        <taxon>Synergistota</taxon>
        <taxon>Synergistia</taxon>
        <taxon>Synergistales</taxon>
        <taxon>Thermovirgaceae</taxon>
        <taxon>Thermovirga</taxon>
    </lineage>
</organism>
<dbReference type="GO" id="GO:0000049">
    <property type="term" value="F:tRNA binding"/>
    <property type="evidence" value="ECO:0007669"/>
    <property type="project" value="TreeGrafter"/>
</dbReference>
<proteinExistence type="inferred from homology"/>
<dbReference type="InterPro" id="IPR010923">
    <property type="entry name" value="T(6)A37_SUA5"/>
</dbReference>
<dbReference type="KEGG" id="tli:Tlie_0637"/>
<evidence type="ECO:0000256" key="7">
    <source>
        <dbReference type="ARBA" id="ARBA00022694"/>
    </source>
</evidence>
<dbReference type="GO" id="GO:0061710">
    <property type="term" value="F:L-threonylcarbamoyladenylate synthase"/>
    <property type="evidence" value="ECO:0007669"/>
    <property type="project" value="UniProtKB-EC"/>
</dbReference>
<dbReference type="PIRSF" id="PIRSF004930">
    <property type="entry name" value="Tln_factor_SUA5"/>
    <property type="match status" value="1"/>
</dbReference>
<keyword evidence="17" id="KW-1185">Reference proteome</keyword>
<feature type="binding site" evidence="14">
    <location>
        <position position="60"/>
    </location>
    <ligand>
        <name>ATP</name>
        <dbReference type="ChEBI" id="CHEBI:30616"/>
    </ligand>
</feature>
<evidence type="ECO:0000256" key="14">
    <source>
        <dbReference type="PIRSR" id="PIRSR004930-1"/>
    </source>
</evidence>
<evidence type="ECO:0000256" key="5">
    <source>
        <dbReference type="ARBA" id="ARBA00022490"/>
    </source>
</evidence>
<dbReference type="STRING" id="580340.Tlie_0637"/>
<evidence type="ECO:0000256" key="13">
    <source>
        <dbReference type="PIRNR" id="PIRNR004930"/>
    </source>
</evidence>
<evidence type="ECO:0000256" key="2">
    <source>
        <dbReference type="ARBA" id="ARBA00007663"/>
    </source>
</evidence>
<feature type="binding site" evidence="14">
    <location>
        <position position="142"/>
    </location>
    <ligand>
        <name>L-threonine</name>
        <dbReference type="ChEBI" id="CHEBI:57926"/>
    </ligand>
</feature>
<comment type="catalytic activity">
    <reaction evidence="12 13">
        <text>L-threonine + hydrogencarbonate + ATP = L-threonylcarbamoyladenylate + diphosphate + H2O</text>
        <dbReference type="Rhea" id="RHEA:36407"/>
        <dbReference type="ChEBI" id="CHEBI:15377"/>
        <dbReference type="ChEBI" id="CHEBI:17544"/>
        <dbReference type="ChEBI" id="CHEBI:30616"/>
        <dbReference type="ChEBI" id="CHEBI:33019"/>
        <dbReference type="ChEBI" id="CHEBI:57926"/>
        <dbReference type="ChEBI" id="CHEBI:73682"/>
        <dbReference type="EC" id="2.7.7.87"/>
    </reaction>
</comment>
<keyword evidence="6 13" id="KW-0808">Transferase</keyword>
<feature type="binding site" evidence="14">
    <location>
        <position position="152"/>
    </location>
    <ligand>
        <name>ATP</name>
        <dbReference type="ChEBI" id="CHEBI:30616"/>
    </ligand>
</feature>
<dbReference type="SUPFAM" id="SSF55821">
    <property type="entry name" value="YrdC/RibB"/>
    <property type="match status" value="1"/>
</dbReference>
<evidence type="ECO:0000256" key="8">
    <source>
        <dbReference type="ARBA" id="ARBA00022695"/>
    </source>
</evidence>
<feature type="binding site" evidence="14">
    <location>
        <position position="64"/>
    </location>
    <ligand>
        <name>ATP</name>
        <dbReference type="ChEBI" id="CHEBI:30616"/>
    </ligand>
</feature>
<dbReference type="PANTHER" id="PTHR17490">
    <property type="entry name" value="SUA5"/>
    <property type="match status" value="1"/>
</dbReference>
<dbReference type="Pfam" id="PF03481">
    <property type="entry name" value="Sua5_C"/>
    <property type="match status" value="1"/>
</dbReference>
<feature type="binding site" evidence="14">
    <location>
        <position position="232"/>
    </location>
    <ligand>
        <name>ATP</name>
        <dbReference type="ChEBI" id="CHEBI:30616"/>
    </ligand>
</feature>
<dbReference type="PROSITE" id="PS51163">
    <property type="entry name" value="YRDC"/>
    <property type="match status" value="1"/>
</dbReference>
<comment type="similarity">
    <text evidence="2 13">Belongs to the SUA5 family.</text>
</comment>
<feature type="domain" description="YrdC-like" evidence="15">
    <location>
        <begin position="15"/>
        <end position="200"/>
    </location>
</feature>
<comment type="function">
    <text evidence="13">Required for the formation of a threonylcarbamoyl group on adenosine at position 37 (t(6)A37) in tRNAs that read codons beginning with adenine.</text>
</comment>
<dbReference type="InterPro" id="IPR050156">
    <property type="entry name" value="TC-AMP_synthase_SUA5"/>
</dbReference>
<name>G7V8T1_THELD</name>
<dbReference type="Proteomes" id="UP000005868">
    <property type="component" value="Chromosome"/>
</dbReference>
<protein>
    <recommendedName>
        <fullName evidence="4 13">Threonylcarbamoyl-AMP synthase</fullName>
        <shortName evidence="13">TC-AMP synthase</shortName>
        <ecNumber evidence="3 13">2.7.7.87</ecNumber>
    </recommendedName>
    <alternativeName>
        <fullName evidence="11 13">L-threonylcarbamoyladenylate synthase</fullName>
    </alternativeName>
</protein>
<evidence type="ECO:0000256" key="4">
    <source>
        <dbReference type="ARBA" id="ARBA00015492"/>
    </source>
</evidence>
<accession>G7V8T1</accession>
<dbReference type="EC" id="2.7.7.87" evidence="3 13"/>
<dbReference type="OrthoDB" id="9814580at2"/>
<evidence type="ECO:0000256" key="9">
    <source>
        <dbReference type="ARBA" id="ARBA00022741"/>
    </source>
</evidence>
<dbReference type="EMBL" id="CP003096">
    <property type="protein sequence ID" value="AER66372.1"/>
    <property type="molecule type" value="Genomic_DNA"/>
</dbReference>
<feature type="binding site" evidence="14">
    <location>
        <position position="144"/>
    </location>
    <ligand>
        <name>ATP</name>
        <dbReference type="ChEBI" id="CHEBI:30616"/>
    </ligand>
</feature>
<evidence type="ECO:0000256" key="6">
    <source>
        <dbReference type="ARBA" id="ARBA00022679"/>
    </source>
</evidence>
<keyword evidence="8 13" id="KW-0548">Nucleotidyltransferase</keyword>
<dbReference type="InterPro" id="IPR038385">
    <property type="entry name" value="Sua5/YwlC_C"/>
</dbReference>
<keyword evidence="10 13" id="KW-0067">ATP-binding</keyword>
<keyword evidence="5 13" id="KW-0963">Cytoplasm</keyword>
<dbReference type="Pfam" id="PF01300">
    <property type="entry name" value="Sua5_yciO_yrdC"/>
    <property type="match status" value="1"/>
</dbReference>
<evidence type="ECO:0000256" key="12">
    <source>
        <dbReference type="ARBA" id="ARBA00048366"/>
    </source>
</evidence>
<dbReference type="InterPro" id="IPR005145">
    <property type="entry name" value="Sua5_C"/>
</dbReference>
<comment type="subcellular location">
    <subcellularLocation>
        <location evidence="1 13">Cytoplasm</location>
    </subcellularLocation>
</comment>
<dbReference type="Gene3D" id="3.90.870.10">
    <property type="entry name" value="DHBP synthase"/>
    <property type="match status" value="1"/>
</dbReference>
<feature type="binding site" evidence="14">
    <location>
        <position position="118"/>
    </location>
    <ligand>
        <name>ATP</name>
        <dbReference type="ChEBI" id="CHEBI:30616"/>
    </ligand>
</feature>
<reference evidence="16 17" key="2">
    <citation type="journal article" date="2012" name="Stand. Genomic Sci.">
        <title>Genome sequence of the moderately thermophilic, amino-acid-degrading and sulfur-reducing bacterium Thermovirga lienii type strain (Cas60314(T)).</title>
        <authorList>
            <person name="Goker M."/>
            <person name="Saunders E."/>
            <person name="Lapidus A."/>
            <person name="Nolan M."/>
            <person name="Lucas S."/>
            <person name="Hammon N."/>
            <person name="Deshpande S."/>
            <person name="Cheng J.F."/>
            <person name="Han C."/>
            <person name="Tapia R."/>
            <person name="Goodwin L.A."/>
            <person name="Pitluck S."/>
            <person name="Liolios K."/>
            <person name="Mavromatis K."/>
            <person name="Pagani I."/>
            <person name="Ivanova N."/>
            <person name="Mikhailova N."/>
            <person name="Pati A."/>
            <person name="Chen A."/>
            <person name="Palaniappan K."/>
            <person name="Land M."/>
            <person name="Chang Y.J."/>
            <person name="Jeffries C.D."/>
            <person name="Brambilla E.M."/>
            <person name="Rohde M."/>
            <person name="Spring S."/>
            <person name="Detter J.C."/>
            <person name="Woyke T."/>
            <person name="Bristow J."/>
            <person name="Eisen J.A."/>
            <person name="Markowitz V."/>
            <person name="Hugenholtz P."/>
            <person name="Kyrpides N.C."/>
            <person name="Klenk H.P."/>
        </authorList>
    </citation>
    <scope>NUCLEOTIDE SEQUENCE [LARGE SCALE GENOMIC DNA]</scope>
    <source>
        <strain evidence="17">ATCC BAA-1197 / DSM 17291 / Cas60314</strain>
    </source>
</reference>
<feature type="binding site" evidence="14">
    <location>
        <position position="69"/>
    </location>
    <ligand>
        <name>L-threonine</name>
        <dbReference type="ChEBI" id="CHEBI:57926"/>
    </ligand>
</feature>
<dbReference type="NCBIfam" id="TIGR00057">
    <property type="entry name" value="L-threonylcarbamoyladenylate synthase"/>
    <property type="match status" value="1"/>
</dbReference>
<evidence type="ECO:0000313" key="16">
    <source>
        <dbReference type="EMBL" id="AER66372.1"/>
    </source>
</evidence>
<feature type="binding site" evidence="14">
    <location>
        <position position="122"/>
    </location>
    <ligand>
        <name>L-threonine</name>
        <dbReference type="ChEBI" id="CHEBI:57926"/>
    </ligand>
</feature>
<feature type="binding site" evidence="14">
    <location>
        <position position="182"/>
    </location>
    <ligand>
        <name>L-threonine</name>
        <dbReference type="ChEBI" id="CHEBI:57926"/>
    </ligand>
</feature>
<dbReference type="eggNOG" id="COG0009">
    <property type="taxonomic scope" value="Bacteria"/>
</dbReference>
<sequence length="327" mass="35739">MKTRLLKVDKWNPQESLLEEAAEVIRKGGLVAFPTETVYGLGANALDEKAVLSIFRAKNRPADNPLIVHVSRTEDVDQLAHLNHIALRLMERFWPGPLTLVLPAKGRVPKVTTGGLDTVAVRMPDHPVALGLIEKSQVPIAAPSANLSGRPSPTDAESVMEDMEGRVEVVLDSGPTEVGVESTVLYVKDKETVLLRPGGCPLEALEEIVPVLVPSEKDFSTKHSPGTRYRHYAPSVPVVIMDELGTWREHPAYLGSCSNVGFVGLHNPPFNVEREIIFDSVLHYGRGLFAALRAMERWKVGVILVELPPEEGIGKAVRDRLIRAASG</sequence>
<dbReference type="GO" id="GO:0006450">
    <property type="term" value="P:regulation of translational fidelity"/>
    <property type="evidence" value="ECO:0007669"/>
    <property type="project" value="TreeGrafter"/>
</dbReference>
<feature type="binding site" evidence="14">
    <location>
        <position position="196"/>
    </location>
    <ligand>
        <name>ATP</name>
        <dbReference type="ChEBI" id="CHEBI:30616"/>
    </ligand>
</feature>
<evidence type="ECO:0000256" key="11">
    <source>
        <dbReference type="ARBA" id="ARBA00029774"/>
    </source>
</evidence>
<dbReference type="InterPro" id="IPR006070">
    <property type="entry name" value="Sua5-like_dom"/>
</dbReference>
<reference evidence="17" key="1">
    <citation type="submission" date="2011-10" db="EMBL/GenBank/DDBJ databases">
        <title>The complete genome of chromosome of Thermovirga lienii DSM 17291.</title>
        <authorList>
            <consortium name="US DOE Joint Genome Institute (JGI-PGF)"/>
            <person name="Lucas S."/>
            <person name="Copeland A."/>
            <person name="Lapidus A."/>
            <person name="Glavina del Rio T."/>
            <person name="Dalin E."/>
            <person name="Tice H."/>
            <person name="Bruce D."/>
            <person name="Goodwin L."/>
            <person name="Pitluck S."/>
            <person name="Peters L."/>
            <person name="Mikhailova N."/>
            <person name="Saunders E."/>
            <person name="Kyrpides N."/>
            <person name="Mavromatis K."/>
            <person name="Ivanova N."/>
            <person name="Last F.I."/>
            <person name="Brettin T."/>
            <person name="Detter J.C."/>
            <person name="Han C."/>
            <person name="Larimer F."/>
            <person name="Land M."/>
            <person name="Hauser L."/>
            <person name="Markowitz V."/>
            <person name="Cheng J.-F."/>
            <person name="Hugenholtz P."/>
            <person name="Woyke T."/>
            <person name="Wu D."/>
            <person name="Spring S."/>
            <person name="Schroeder M."/>
            <person name="Brambilla E.-M."/>
            <person name="Klenk H.-P."/>
            <person name="Eisen J.A."/>
        </authorList>
    </citation>
    <scope>NUCLEOTIDE SEQUENCE [LARGE SCALE GENOMIC DNA]</scope>
    <source>
        <strain evidence="17">ATCC BAA-1197 / DSM 17291 / Cas60314</strain>
    </source>
</reference>
<dbReference type="FunFam" id="3.90.870.10:FF:000009">
    <property type="entry name" value="Threonylcarbamoyl-AMP synthase, putative"/>
    <property type="match status" value="1"/>
</dbReference>
<keyword evidence="7 13" id="KW-0819">tRNA processing</keyword>
<evidence type="ECO:0000256" key="10">
    <source>
        <dbReference type="ARBA" id="ARBA00022840"/>
    </source>
</evidence>
<feature type="binding site" evidence="14">
    <location>
        <position position="37"/>
    </location>
    <ligand>
        <name>L-threonine</name>
        <dbReference type="ChEBI" id="CHEBI:57926"/>
    </ligand>
</feature>
<dbReference type="Gene3D" id="3.40.50.11030">
    <property type="entry name" value="Threonylcarbamoyl-AMP synthase, C-terminal domain"/>
    <property type="match status" value="1"/>
</dbReference>
<evidence type="ECO:0000259" key="15">
    <source>
        <dbReference type="PROSITE" id="PS51163"/>
    </source>
</evidence>
<dbReference type="AlphaFoldDB" id="G7V8T1"/>
<evidence type="ECO:0000256" key="1">
    <source>
        <dbReference type="ARBA" id="ARBA00004496"/>
    </source>
</evidence>
<dbReference type="InterPro" id="IPR017945">
    <property type="entry name" value="DHBP_synth_RibB-like_a/b_dom"/>
</dbReference>
<dbReference type="PANTHER" id="PTHR17490:SF16">
    <property type="entry name" value="THREONYLCARBAMOYL-AMP SYNTHASE"/>
    <property type="match status" value="1"/>
</dbReference>
<keyword evidence="9 13" id="KW-0547">Nucleotide-binding</keyword>